<dbReference type="EMBL" id="PDCK01000040">
    <property type="protein sequence ID" value="PRQ47296.1"/>
    <property type="molecule type" value="Genomic_DNA"/>
</dbReference>
<name>A0A2P6RLI6_ROSCH</name>
<dbReference type="Gramene" id="PRQ47296">
    <property type="protein sequence ID" value="PRQ47296"/>
    <property type="gene ID" value="RchiOBHm_Chr2g0098151"/>
</dbReference>
<evidence type="ECO:0000259" key="1">
    <source>
        <dbReference type="Pfam" id="PF03478"/>
    </source>
</evidence>
<dbReference type="PANTHER" id="PTHR47123:SF28">
    <property type="entry name" value="F-BOX DOMAIN-CONTAINING PROTEIN"/>
    <property type="match status" value="1"/>
</dbReference>
<accession>A0A2P6RLI6</accession>
<proteinExistence type="predicted"/>
<dbReference type="Pfam" id="PF03478">
    <property type="entry name" value="Beta-prop_KIB1-4"/>
    <property type="match status" value="1"/>
</dbReference>
<protein>
    <recommendedName>
        <fullName evidence="1">KIB1-4 beta-propeller domain-containing protein</fullName>
    </recommendedName>
</protein>
<feature type="domain" description="KIB1-4 beta-propeller" evidence="1">
    <location>
        <begin position="65"/>
        <end position="353"/>
    </location>
</feature>
<comment type="caution">
    <text evidence="2">The sequence shown here is derived from an EMBL/GenBank/DDBJ whole genome shotgun (WGS) entry which is preliminary data.</text>
</comment>
<dbReference type="InterPro" id="IPR051304">
    <property type="entry name" value="SCF_F-box_domain"/>
</dbReference>
<keyword evidence="3" id="KW-1185">Reference proteome</keyword>
<evidence type="ECO:0000313" key="2">
    <source>
        <dbReference type="EMBL" id="PRQ47296.1"/>
    </source>
</evidence>
<sequence>MDDTVDWSNLPVELWPLIGEKLKLRIESLRFRSVCHSWRSCLPRFHPSLPPKFPLPSSNGPTSFLSQNTVYLLQSPSTSSRAAPSSSGGWLVKVEECDRMLLRNPITSRRIRYSKDSSTLSPECFNLLEFKMIELGKSYFLRFIRGSGSVDVLKKVILMPPEIVDCAILVICDKGNLGFAKMVSGDEKLTRFCNGGSVFDDVIVYKGQPYVVDSLGCVFRIDVSSEAMVKISSKVVGFGGRKHLVESCGELYVVDRYFDQEQNKQQGTGVELDPSVFVLWRRYHSGELKVVDFKVYKLELLDGELGRWVEVKSLGDRAFFLAVDCSFSVLAQDLAGYKGNCIYFSNENNVNLALREVTRPQSFVFNLEDHSIQKLGSSPGGSQIFWPPPIELGSTCSYSLD</sequence>
<dbReference type="OMA" id="LMAITRE"/>
<evidence type="ECO:0000313" key="3">
    <source>
        <dbReference type="Proteomes" id="UP000238479"/>
    </source>
</evidence>
<organism evidence="2 3">
    <name type="scientific">Rosa chinensis</name>
    <name type="common">China rose</name>
    <dbReference type="NCBI Taxonomy" id="74649"/>
    <lineage>
        <taxon>Eukaryota</taxon>
        <taxon>Viridiplantae</taxon>
        <taxon>Streptophyta</taxon>
        <taxon>Embryophyta</taxon>
        <taxon>Tracheophyta</taxon>
        <taxon>Spermatophyta</taxon>
        <taxon>Magnoliopsida</taxon>
        <taxon>eudicotyledons</taxon>
        <taxon>Gunneridae</taxon>
        <taxon>Pentapetalae</taxon>
        <taxon>rosids</taxon>
        <taxon>fabids</taxon>
        <taxon>Rosales</taxon>
        <taxon>Rosaceae</taxon>
        <taxon>Rosoideae</taxon>
        <taxon>Rosoideae incertae sedis</taxon>
        <taxon>Rosa</taxon>
    </lineage>
</organism>
<dbReference type="AlphaFoldDB" id="A0A2P6RLI6"/>
<dbReference type="PANTHER" id="PTHR47123">
    <property type="entry name" value="F-BOX PROTEIN SKIP23"/>
    <property type="match status" value="1"/>
</dbReference>
<dbReference type="STRING" id="74649.A0A2P6RLI6"/>
<dbReference type="Proteomes" id="UP000238479">
    <property type="component" value="Chromosome 2"/>
</dbReference>
<dbReference type="InterPro" id="IPR005174">
    <property type="entry name" value="KIB1-4_b-propeller"/>
</dbReference>
<reference evidence="2 3" key="1">
    <citation type="journal article" date="2018" name="Nat. Genet.">
        <title>The Rosa genome provides new insights in the design of modern roses.</title>
        <authorList>
            <person name="Bendahmane M."/>
        </authorList>
    </citation>
    <scope>NUCLEOTIDE SEQUENCE [LARGE SCALE GENOMIC DNA]</scope>
    <source>
        <strain evidence="3">cv. Old Blush</strain>
    </source>
</reference>
<gene>
    <name evidence="2" type="ORF">RchiOBHm_Chr2g0098151</name>
</gene>